<feature type="domain" description="TadE-like" evidence="2">
    <location>
        <begin position="14"/>
        <end position="56"/>
    </location>
</feature>
<keyword evidence="1" id="KW-0472">Membrane</keyword>
<evidence type="ECO:0000313" key="4">
    <source>
        <dbReference type="Proteomes" id="UP001206483"/>
    </source>
</evidence>
<accession>A0ABT1J936</accession>
<sequence>MLADTVRPRRTDAGVSSVELVLMAPLLMLFILLLIALGQISQAQSTLDGTARDAARAGALQRDWNSAVAAARQTANANIGGTCAGGITVTPSGTFEAGGMFTITLSCDVQGLSSLGIGWTKQVSGRSTAPLDTYRRVAP</sequence>
<dbReference type="InterPro" id="IPR012495">
    <property type="entry name" value="TadE-like_dom"/>
</dbReference>
<protein>
    <submittedName>
        <fullName evidence="3">Flp pilus assembly protein TadG</fullName>
    </submittedName>
</protein>
<keyword evidence="1" id="KW-0812">Transmembrane</keyword>
<keyword evidence="4" id="KW-1185">Reference proteome</keyword>
<evidence type="ECO:0000313" key="3">
    <source>
        <dbReference type="EMBL" id="MCP2313962.1"/>
    </source>
</evidence>
<dbReference type="EMBL" id="JAMZDX010000008">
    <property type="protein sequence ID" value="MCP2313962.1"/>
    <property type="molecule type" value="Genomic_DNA"/>
</dbReference>
<organism evidence="3 4">
    <name type="scientific">Kitasatospora paracochleata</name>
    <dbReference type="NCBI Taxonomy" id="58354"/>
    <lineage>
        <taxon>Bacteria</taxon>
        <taxon>Bacillati</taxon>
        <taxon>Actinomycetota</taxon>
        <taxon>Actinomycetes</taxon>
        <taxon>Kitasatosporales</taxon>
        <taxon>Streptomycetaceae</taxon>
        <taxon>Kitasatospora</taxon>
    </lineage>
</organism>
<dbReference type="Proteomes" id="UP001206483">
    <property type="component" value="Unassembled WGS sequence"/>
</dbReference>
<gene>
    <name evidence="3" type="ORF">FHR36_007161</name>
</gene>
<name>A0ABT1J936_9ACTN</name>
<dbReference type="Pfam" id="PF07811">
    <property type="entry name" value="TadE"/>
    <property type="match status" value="1"/>
</dbReference>
<proteinExistence type="predicted"/>
<evidence type="ECO:0000256" key="1">
    <source>
        <dbReference type="SAM" id="Phobius"/>
    </source>
</evidence>
<dbReference type="RefSeq" id="WP_253804277.1">
    <property type="nucleotide sequence ID" value="NZ_BAAAUB010000040.1"/>
</dbReference>
<reference evidence="3 4" key="1">
    <citation type="submission" date="2022-06" db="EMBL/GenBank/DDBJ databases">
        <title>Sequencing the genomes of 1000 actinobacteria strains.</title>
        <authorList>
            <person name="Klenk H.-P."/>
        </authorList>
    </citation>
    <scope>NUCLEOTIDE SEQUENCE [LARGE SCALE GENOMIC DNA]</scope>
    <source>
        <strain evidence="3 4">DSM 41656</strain>
    </source>
</reference>
<comment type="caution">
    <text evidence="3">The sequence shown here is derived from an EMBL/GenBank/DDBJ whole genome shotgun (WGS) entry which is preliminary data.</text>
</comment>
<keyword evidence="1" id="KW-1133">Transmembrane helix</keyword>
<feature type="transmembrane region" description="Helical" evidence="1">
    <location>
        <begin position="20"/>
        <end position="37"/>
    </location>
</feature>
<evidence type="ECO:0000259" key="2">
    <source>
        <dbReference type="Pfam" id="PF07811"/>
    </source>
</evidence>